<proteinExistence type="predicted"/>
<name>A0A8H5IJ48_9HYPO</name>
<dbReference type="AlphaFoldDB" id="A0A8H5IJ48"/>
<evidence type="ECO:0000313" key="3">
    <source>
        <dbReference type="Proteomes" id="UP000574317"/>
    </source>
</evidence>
<keyword evidence="3" id="KW-1185">Reference proteome</keyword>
<feature type="compositionally biased region" description="Polar residues" evidence="1">
    <location>
        <begin position="173"/>
        <end position="237"/>
    </location>
</feature>
<reference evidence="2 3" key="1">
    <citation type="submission" date="2020-05" db="EMBL/GenBank/DDBJ databases">
        <title>Identification and distribution of gene clusters putatively required for synthesis of sphingolipid metabolism inhibitors in phylogenetically diverse species of the filamentous fungus Fusarium.</title>
        <authorList>
            <person name="Kim H.-S."/>
            <person name="Busman M."/>
            <person name="Brown D.W."/>
            <person name="Divon H."/>
            <person name="Uhlig S."/>
            <person name="Proctor R.H."/>
        </authorList>
    </citation>
    <scope>NUCLEOTIDE SEQUENCE [LARGE SCALE GENOMIC DNA]</scope>
    <source>
        <strain evidence="2 3">NRRL 25196</strain>
    </source>
</reference>
<protein>
    <submittedName>
        <fullName evidence="2">Uncharacterized protein</fullName>
    </submittedName>
</protein>
<feature type="region of interest" description="Disordered" evidence="1">
    <location>
        <begin position="173"/>
        <end position="256"/>
    </location>
</feature>
<organism evidence="2 3">
    <name type="scientific">Fusarium napiforme</name>
    <dbReference type="NCBI Taxonomy" id="42672"/>
    <lineage>
        <taxon>Eukaryota</taxon>
        <taxon>Fungi</taxon>
        <taxon>Dikarya</taxon>
        <taxon>Ascomycota</taxon>
        <taxon>Pezizomycotina</taxon>
        <taxon>Sordariomycetes</taxon>
        <taxon>Hypocreomycetidae</taxon>
        <taxon>Hypocreales</taxon>
        <taxon>Nectriaceae</taxon>
        <taxon>Fusarium</taxon>
        <taxon>Fusarium fujikuroi species complex</taxon>
    </lineage>
</organism>
<evidence type="ECO:0000256" key="1">
    <source>
        <dbReference type="SAM" id="MobiDB-lite"/>
    </source>
</evidence>
<sequence>MAFFFQPPIFGNYILPAVPINVPTTPVVLPQFAVTPVQLVQVYRPVFSPPIRIKVIYHRAGTVLASNDACYNYPPARETVLGNLNWWSEQHGLGDEAYTRRCTLYLTRSYRSILTISPIDGPVSPPDLVKKVSFGDTTAPDFHNLMMDTVTNNYGAFILVDYGYVPIKILAQQPDNDQSTPPCGHSNDTTDSNQNKLTDNTPATREPLPSSTSSTDAINTNAPEPSNTGDDTTVPEQTASTSHTAPAATDFEPAPKMPKVTSELPSAMDLFITAQEPFAHHPLKAKSFPSALSSSADKPPGDAKPLVPLPPVSQLEFDLIVHDPCHDSTLTGSWDPLPIPLSIPLNTSRVHLLNLLREKLPVVEASGKNRLSRQVRRPKLISATLYWTYGGKIYPLGPSDKEWHYRDLVTKTDIMARSELEWFLLKEMMAASRGALKCYISVRGEHLPAKKASGWWFKNSA</sequence>
<dbReference type="EMBL" id="JAAOAO010000594">
    <property type="protein sequence ID" value="KAF5535471.1"/>
    <property type="molecule type" value="Genomic_DNA"/>
</dbReference>
<accession>A0A8H5IJ48</accession>
<dbReference type="Proteomes" id="UP000574317">
    <property type="component" value="Unassembled WGS sequence"/>
</dbReference>
<feature type="compositionally biased region" description="Low complexity" evidence="1">
    <location>
        <begin position="238"/>
        <end position="249"/>
    </location>
</feature>
<comment type="caution">
    <text evidence="2">The sequence shown here is derived from an EMBL/GenBank/DDBJ whole genome shotgun (WGS) entry which is preliminary data.</text>
</comment>
<gene>
    <name evidence="2" type="ORF">FNAPI_12049</name>
</gene>
<evidence type="ECO:0000313" key="2">
    <source>
        <dbReference type="EMBL" id="KAF5535471.1"/>
    </source>
</evidence>